<keyword evidence="1" id="KW-0812">Transmembrane</keyword>
<gene>
    <name evidence="4" type="ORF">EVEC_LOCUS6315</name>
</gene>
<dbReference type="AlphaFoldDB" id="A0A3P6ITG6"/>
<keyword evidence="1" id="KW-1133">Transmembrane helix</keyword>
<feature type="transmembrane region" description="Helical" evidence="1">
    <location>
        <begin position="92"/>
        <end position="112"/>
    </location>
</feature>
<name>A0A3P6ITG6_ENTVE</name>
<evidence type="ECO:0000256" key="2">
    <source>
        <dbReference type="SAM" id="SignalP"/>
    </source>
</evidence>
<dbReference type="Proteomes" id="UP000274131">
    <property type="component" value="Unassembled WGS sequence"/>
</dbReference>
<evidence type="ECO:0000259" key="3">
    <source>
        <dbReference type="Pfam" id="PF01105"/>
    </source>
</evidence>
<dbReference type="Pfam" id="PF01105">
    <property type="entry name" value="EMP24_GP25L"/>
    <property type="match status" value="1"/>
</dbReference>
<evidence type="ECO:0000313" key="4">
    <source>
        <dbReference type="EMBL" id="VDD91564.1"/>
    </source>
</evidence>
<organism evidence="4 5">
    <name type="scientific">Enterobius vermicularis</name>
    <name type="common">Human pinworm</name>
    <dbReference type="NCBI Taxonomy" id="51028"/>
    <lineage>
        <taxon>Eukaryota</taxon>
        <taxon>Metazoa</taxon>
        <taxon>Ecdysozoa</taxon>
        <taxon>Nematoda</taxon>
        <taxon>Chromadorea</taxon>
        <taxon>Rhabditida</taxon>
        <taxon>Spirurina</taxon>
        <taxon>Oxyuridomorpha</taxon>
        <taxon>Oxyuroidea</taxon>
        <taxon>Oxyuridae</taxon>
        <taxon>Enterobius</taxon>
    </lineage>
</organism>
<sequence length="125" mass="14661">MFFQIFLPFFFSGTFEVCVTAKIGLGTLKTLLEIFTYNPNAIKQSFDQAAESHEIKKSLQRLFSIFYSLRLYHTQVGLDTHLQEKNMQYIDAFSTIQTAIMILSGVIQVYVIQRFFYIDPRRIRI</sequence>
<evidence type="ECO:0000313" key="5">
    <source>
        <dbReference type="Proteomes" id="UP000274131"/>
    </source>
</evidence>
<feature type="domain" description="GOLD" evidence="3">
    <location>
        <begin position="12"/>
        <end position="116"/>
    </location>
</feature>
<evidence type="ECO:0000256" key="1">
    <source>
        <dbReference type="SAM" id="Phobius"/>
    </source>
</evidence>
<proteinExistence type="predicted"/>
<accession>A0A3P6ITG6</accession>
<keyword evidence="1" id="KW-0472">Membrane</keyword>
<protein>
    <recommendedName>
        <fullName evidence="3">GOLD domain-containing protein</fullName>
    </recommendedName>
</protein>
<dbReference type="OrthoDB" id="10037706at2759"/>
<reference evidence="4 5" key="1">
    <citation type="submission" date="2018-10" db="EMBL/GenBank/DDBJ databases">
        <authorList>
            <consortium name="Pathogen Informatics"/>
        </authorList>
    </citation>
    <scope>NUCLEOTIDE SEQUENCE [LARGE SCALE GENOMIC DNA]</scope>
</reference>
<keyword evidence="2" id="KW-0732">Signal</keyword>
<dbReference type="InterPro" id="IPR009038">
    <property type="entry name" value="GOLD_dom"/>
</dbReference>
<keyword evidence="5" id="KW-1185">Reference proteome</keyword>
<dbReference type="EMBL" id="UXUI01008465">
    <property type="protein sequence ID" value="VDD91564.1"/>
    <property type="molecule type" value="Genomic_DNA"/>
</dbReference>
<feature type="signal peptide" evidence="2">
    <location>
        <begin position="1"/>
        <end position="21"/>
    </location>
</feature>
<feature type="chain" id="PRO_5018118691" description="GOLD domain-containing protein" evidence="2">
    <location>
        <begin position="22"/>
        <end position="125"/>
    </location>
</feature>